<dbReference type="HOGENOM" id="CLU_1412438_0_0_2"/>
<dbReference type="KEGG" id="vdi:Vdis_2248"/>
<dbReference type="InterPro" id="IPR021890">
    <property type="entry name" value="DUF3501"/>
</dbReference>
<accession>E1QQC9</accession>
<gene>
    <name evidence="1" type="ordered locus">Vdis_2248</name>
</gene>
<keyword evidence="2" id="KW-1185">Reference proteome</keyword>
<organism evidence="1 2">
    <name type="scientific">Vulcanisaeta distributa (strain DSM 14429 / JCM 11212 / NBRC 100878 / IC-017)</name>
    <dbReference type="NCBI Taxonomy" id="572478"/>
    <lineage>
        <taxon>Archaea</taxon>
        <taxon>Thermoproteota</taxon>
        <taxon>Thermoprotei</taxon>
        <taxon>Thermoproteales</taxon>
        <taxon>Thermoproteaceae</taxon>
        <taxon>Vulcanisaeta</taxon>
    </lineage>
</organism>
<name>E1QQC9_VULDI</name>
<dbReference type="STRING" id="572478.Vdis_2248"/>
<dbReference type="Pfam" id="PF12007">
    <property type="entry name" value="DUF3501"/>
    <property type="match status" value="1"/>
</dbReference>
<reference evidence="1 2" key="1">
    <citation type="journal article" date="2010" name="Stand. Genomic Sci.">
        <title>Complete genome sequence of Vulcanisaeta distributa type strain (IC-017).</title>
        <authorList>
            <person name="Mavromatis K."/>
            <person name="Sikorski J."/>
            <person name="Pabst E."/>
            <person name="Teshima H."/>
            <person name="Lapidus A."/>
            <person name="Lucas S."/>
            <person name="Nolan M."/>
            <person name="Glavina Del Rio T."/>
            <person name="Cheng J.F."/>
            <person name="Bruce D."/>
            <person name="Goodwin L."/>
            <person name="Pitluck S."/>
            <person name="Liolios K."/>
            <person name="Ivanova N."/>
            <person name="Mikhailova N."/>
            <person name="Pati A."/>
            <person name="Chen A."/>
            <person name="Palaniappan K."/>
            <person name="Land M."/>
            <person name="Hauser L."/>
            <person name="Chang Y.J."/>
            <person name="Jeffries C.D."/>
            <person name="Rohde M."/>
            <person name="Spring S."/>
            <person name="Goker M."/>
            <person name="Wirth R."/>
            <person name="Woyke T."/>
            <person name="Bristow J."/>
            <person name="Eisen J.A."/>
            <person name="Markowitz V."/>
            <person name="Hugenholtz P."/>
            <person name="Klenk H.P."/>
            <person name="Kyrpides N.C."/>
        </authorList>
    </citation>
    <scope>NUCLEOTIDE SEQUENCE [LARGE SCALE GENOMIC DNA]</scope>
    <source>
        <strain evidence="2">DSM 14429 / JCM 11212 / NBRC 100878 / IC-017</strain>
    </source>
</reference>
<dbReference type="OrthoDB" id="28141at2157"/>
<evidence type="ECO:0000313" key="1">
    <source>
        <dbReference type="EMBL" id="ADN51616.1"/>
    </source>
</evidence>
<dbReference type="EMBL" id="CP002100">
    <property type="protein sequence ID" value="ADN51616.1"/>
    <property type="molecule type" value="Genomic_DNA"/>
</dbReference>
<dbReference type="eggNOG" id="arCOG06034">
    <property type="taxonomic scope" value="Archaea"/>
</dbReference>
<sequence length="199" mass="22867">MASDLFKIINHLYLPSQYSSMRERIYELVSNYKASRYVKIDDRITVLFEDAVTVWFQIEETVYLEGVDDESILREAVRTYSPMVPRKDEISLTVFIHVFNYDELRNLLPKYKGIENTISIKINDHAIPAKPIYPEDYGPNALPRSIHYLKVSEAGLDSMLSNASSVAVSISHPMVNKTVKIPSDTLESLKYSVKDISWQ</sequence>
<dbReference type="AlphaFoldDB" id="E1QQC9"/>
<protein>
    <submittedName>
        <fullName evidence="1">Uncharacterized protein</fullName>
    </submittedName>
</protein>
<proteinExistence type="predicted"/>
<reference evidence="2" key="2">
    <citation type="journal article" date="2010" name="Stand. Genomic Sci.">
        <title>Complete genome sequence of Vulcanisaeta distributa type strain (IC-017T).</title>
        <authorList>
            <person name="Mavromatis K."/>
            <person name="Sikorski J."/>
            <person name="Pabst E."/>
            <person name="Teshima H."/>
            <person name="Lapidus A."/>
            <person name="Lucas S."/>
            <person name="Nolan M."/>
            <person name="Glavina Del Rio T."/>
            <person name="Cheng J."/>
            <person name="Bruce D."/>
            <person name="Goodwin L."/>
            <person name="Pitluck S."/>
            <person name="Liolios K."/>
            <person name="Ivanova N."/>
            <person name="Mikhailova N."/>
            <person name="Pati A."/>
            <person name="Chen A."/>
            <person name="Palaniappan K."/>
            <person name="Land M."/>
            <person name="Hauser L."/>
            <person name="Chang Y."/>
            <person name="Jeffries C."/>
            <person name="Rohde M."/>
            <person name="Spring S."/>
            <person name="Goker M."/>
            <person name="Wirth R."/>
            <person name="Woyke T."/>
            <person name="Bristow J."/>
            <person name="Eisen J."/>
            <person name="Markowitz V."/>
            <person name="Hugenholtz P."/>
            <person name="Klenk H."/>
            <person name="Kyrpides N."/>
        </authorList>
    </citation>
    <scope>NUCLEOTIDE SEQUENCE [LARGE SCALE GENOMIC DNA]</scope>
    <source>
        <strain evidence="2">DSM 14429 / JCM 11212 / NBRC 100878 / IC-017</strain>
    </source>
</reference>
<dbReference type="Proteomes" id="UP000006681">
    <property type="component" value="Chromosome"/>
</dbReference>
<dbReference type="GeneID" id="9753202"/>
<evidence type="ECO:0000313" key="2">
    <source>
        <dbReference type="Proteomes" id="UP000006681"/>
    </source>
</evidence>
<dbReference type="RefSeq" id="WP_013337341.1">
    <property type="nucleotide sequence ID" value="NC_014537.1"/>
</dbReference>